<comment type="similarity">
    <text evidence="1">Belongs to the mTERF family.</text>
</comment>
<dbReference type="Gene3D" id="1.25.70.10">
    <property type="entry name" value="Transcription termination factor 3, mitochondrial"/>
    <property type="match status" value="2"/>
</dbReference>
<evidence type="ECO:0000313" key="4">
    <source>
        <dbReference type="Proteomes" id="UP000069272"/>
    </source>
</evidence>
<dbReference type="FunFam" id="1.25.70.10:FF:000024">
    <property type="entry name" value="Transcription termination factor, mitochondrial"/>
    <property type="match status" value="1"/>
</dbReference>
<dbReference type="AlphaFoldDB" id="A0A182F5R4"/>
<protein>
    <recommendedName>
        <fullName evidence="5">Mitochondrial transcription termination factor</fullName>
    </recommendedName>
</protein>
<reference evidence="3 4" key="1">
    <citation type="journal article" date="2017" name="G3 (Bethesda)">
        <title>The Physical Genome Mapping of Anopheles albimanus Corrected Scaffold Misassemblies and Identified Interarm Rearrangements in Genus Anopheles.</title>
        <authorList>
            <person name="Artemov G.N."/>
            <person name="Peery A.N."/>
            <person name="Jiang X."/>
            <person name="Tu Z."/>
            <person name="Stegniy V.N."/>
            <person name="Sharakhova M.V."/>
            <person name="Sharakhov I.V."/>
        </authorList>
    </citation>
    <scope>NUCLEOTIDE SEQUENCE [LARGE SCALE GENOMIC DNA]</scope>
    <source>
        <strain evidence="3 4">ALBI9_A</strain>
    </source>
</reference>
<dbReference type="GO" id="GO:0005759">
    <property type="term" value="C:mitochondrial matrix"/>
    <property type="evidence" value="ECO:0007669"/>
    <property type="project" value="TreeGrafter"/>
</dbReference>
<dbReference type="CTD" id="34837"/>
<dbReference type="VEuPathDB" id="VectorBase:AALB20_034967"/>
<dbReference type="RefSeq" id="XP_035774047.1">
    <property type="nucleotide sequence ID" value="XM_035918154.1"/>
</dbReference>
<name>A0A182F5R4_ANOAL</name>
<dbReference type="OrthoDB" id="75923at2759"/>
<accession>A0A182F5R4</accession>
<dbReference type="PANTHER" id="PTHR15437:SF6">
    <property type="entry name" value="TRANSCRIPTION TERMINATION FACTOR, MITOCHONDRIAL"/>
    <property type="match status" value="1"/>
</dbReference>
<dbReference type="Proteomes" id="UP000069272">
    <property type="component" value="Chromosome 2L"/>
</dbReference>
<reference evidence="3" key="2">
    <citation type="submission" date="2022-08" db="UniProtKB">
        <authorList>
            <consortium name="EnsemblMetazoa"/>
        </authorList>
    </citation>
    <scope>IDENTIFICATION</scope>
    <source>
        <strain evidence="3">STECLA/ALBI9_A</strain>
    </source>
</reference>
<evidence type="ECO:0000256" key="1">
    <source>
        <dbReference type="ARBA" id="ARBA00007692"/>
    </source>
</evidence>
<keyword evidence="2" id="KW-0809">Transit peptide</keyword>
<dbReference type="VEuPathDB" id="VectorBase:AALB001809"/>
<dbReference type="InterPro" id="IPR003690">
    <property type="entry name" value="MTERF"/>
</dbReference>
<dbReference type="GO" id="GO:0003676">
    <property type="term" value="F:nucleic acid binding"/>
    <property type="evidence" value="ECO:0007669"/>
    <property type="project" value="InterPro"/>
</dbReference>
<sequence>MLKWLQIVPRTCSSAPSRTLFGDRRVQRAFRVEDQQSPNSATNKDDLSLPLEPLDDSISAATALWRKQELLARLKSLLNCSREQTEQLYKANRKALRVFAPKMLTDNIEVLRANGAEDRYIFEDPSVLSIPTAELLAKITVLKEMPGLRLLSDLGPFLKLPMKSLEWIINHARAETIEGGNRVYYVSQRTNTDIITVAKFFASNFRVYRIGTEKFVTNLNICLEHLDPADVVRHLSVLGYASSSIRERLKALKNSPLEKVKPWMVRVPDIALGKSFEAVLEKGKQPVFKDAVTGVWFETFVHKRTEALLGCSEETAREIHEQCKGSVSQVDNIEYLLEKGVSPTVIHKHASVLNAKREDLQQKVAALEGLKCLRDINDVIPLCAIKPFQVKKIVASLNDEVLDETTNTNRIYFFADRTGLAPGDVAAQFARRTFMFRVPKENFLENLKLFLQNMNREDILADLWAFKYSPAIVAERIERARQVRGKKLMPWMVRCPDVVLEKSLQLTKESGALLGENETIVEYFCKRLGFSPEVANAIIIKTPAVRNVRIMKVKKVIDYLLDELDYTPHDIALNPRILMHSLQTTKKRMEHLKAIGCRPKSLIIVCKSERQYDLFVKEWEAAKDRMQQYG</sequence>
<dbReference type="KEGG" id="aali:118456964"/>
<organism evidence="3 4">
    <name type="scientific">Anopheles albimanus</name>
    <name type="common">New world malaria mosquito</name>
    <dbReference type="NCBI Taxonomy" id="7167"/>
    <lineage>
        <taxon>Eukaryota</taxon>
        <taxon>Metazoa</taxon>
        <taxon>Ecdysozoa</taxon>
        <taxon>Arthropoda</taxon>
        <taxon>Hexapoda</taxon>
        <taxon>Insecta</taxon>
        <taxon>Pterygota</taxon>
        <taxon>Neoptera</taxon>
        <taxon>Endopterygota</taxon>
        <taxon>Diptera</taxon>
        <taxon>Nematocera</taxon>
        <taxon>Culicoidea</taxon>
        <taxon>Culicidae</taxon>
        <taxon>Anophelinae</taxon>
        <taxon>Anopheles</taxon>
    </lineage>
</organism>
<dbReference type="EnsemblMetazoa" id="AALB001809-RA">
    <property type="protein sequence ID" value="AALB001809-PA"/>
    <property type="gene ID" value="AALB001809"/>
</dbReference>
<evidence type="ECO:0000313" key="3">
    <source>
        <dbReference type="EnsemblMetazoa" id="AALB001809-PA"/>
    </source>
</evidence>
<dbReference type="PANTHER" id="PTHR15437">
    <property type="entry name" value="TRANSCRIPTION TERMINATION FACTOR, MITOCHONDRIAL"/>
    <property type="match status" value="1"/>
</dbReference>
<dbReference type="GO" id="GO:0006393">
    <property type="term" value="P:termination of mitochondrial transcription"/>
    <property type="evidence" value="ECO:0007669"/>
    <property type="project" value="TreeGrafter"/>
</dbReference>
<evidence type="ECO:0008006" key="5">
    <source>
        <dbReference type="Google" id="ProtNLM"/>
    </source>
</evidence>
<dbReference type="SMART" id="SM00733">
    <property type="entry name" value="Mterf"/>
    <property type="match status" value="4"/>
</dbReference>
<proteinExistence type="inferred from homology"/>
<dbReference type="GeneID" id="118456964"/>
<evidence type="ECO:0000256" key="2">
    <source>
        <dbReference type="ARBA" id="ARBA00022946"/>
    </source>
</evidence>
<dbReference type="Pfam" id="PF02536">
    <property type="entry name" value="mTERF"/>
    <property type="match status" value="1"/>
</dbReference>
<dbReference type="InterPro" id="IPR038538">
    <property type="entry name" value="MTERF_sf"/>
</dbReference>
<keyword evidence="4" id="KW-1185">Reference proteome</keyword>